<dbReference type="NCBIfam" id="NF006629">
    <property type="entry name" value="PRK09198.1"/>
    <property type="match status" value="1"/>
</dbReference>
<sequence>MVSKFSDFGNIILNTDSYKHSHHVLYPPGTEYVSSYVESRGGPFPAHLFVGLQAFIKEYLLKPITIEDIDEAEIVTRQHKIPFNRDGWLGILNEHDGYLPLEIEAIPEGTVLPVRNALVQVINTDPKYFWLTSFVETPLLRAIWYPTSVGTLSWLSKQIIRHALDRTSDHPEIIRDLLHDYGARGVSSQQSAALGGLAHLVNFEQTDTILGSLAAQRYYNAIAPGASGPNSEHSTMTAWGRENEAKAYANAIHKYRGWPIVVIVSDSYDLDNAVHNIFGGELKELVDNHPGTVFVRPDSGDPVQVVSDTIEGLIEHYGAIENSKGYRVLPDRIRVCQGDGITLDSLRAIYAELDRRRLAADNVYFGMGGGLLQQVNRDTLHFAQKANAVRIDGRWVDIWKSPNGVDLKASKRGRLAVRQVDGRIETVPRDAVAPEENLLQPVYRNGKLLRRWDLLDLIERSERTVPREYYAPVLPEESSAEQQPLPSAGA</sequence>
<dbReference type="AlphaFoldDB" id="A0A1Y2MR81"/>
<dbReference type="Gene3D" id="3.20.20.70">
    <property type="entry name" value="Aldolase class I"/>
    <property type="match status" value="1"/>
</dbReference>
<evidence type="ECO:0000256" key="1">
    <source>
        <dbReference type="ARBA" id="ARBA00010897"/>
    </source>
</evidence>
<evidence type="ECO:0000256" key="5">
    <source>
        <dbReference type="ARBA" id="ARBA00035007"/>
    </source>
</evidence>
<dbReference type="SUPFAM" id="SSF51690">
    <property type="entry name" value="Nicotinate/Quinolinate PRTase C-terminal domain-like"/>
    <property type="match status" value="1"/>
</dbReference>
<accession>A0A1Y2MR81</accession>
<comment type="pathway">
    <text evidence="5">Cofactor biosynthesis; NAD(+) biosynthesis; nicotinamide D-ribonucleotide from 5-phospho-alpha-D-ribose 1-diphosphate and nicotinamide: step 1/1.</text>
</comment>
<keyword evidence="2" id="KW-0662">Pyridine nucleotide biosynthesis</keyword>
<dbReference type="RefSeq" id="WP_085914731.1">
    <property type="nucleotide sequence ID" value="NZ_AP018920.1"/>
</dbReference>
<keyword evidence="4 12" id="KW-0808">Transferase</keyword>
<evidence type="ECO:0000313" key="13">
    <source>
        <dbReference type="Proteomes" id="UP000194360"/>
    </source>
</evidence>
<evidence type="ECO:0000259" key="11">
    <source>
        <dbReference type="Pfam" id="PF18127"/>
    </source>
</evidence>
<dbReference type="InterPro" id="IPR041525">
    <property type="entry name" value="N/Namide_PRibTrfase"/>
</dbReference>
<evidence type="ECO:0000256" key="4">
    <source>
        <dbReference type="ARBA" id="ARBA00022679"/>
    </source>
</evidence>
<evidence type="ECO:0000256" key="3">
    <source>
        <dbReference type="ARBA" id="ARBA00022676"/>
    </source>
</evidence>
<dbReference type="STRING" id="2074.BG845_04555"/>
<feature type="binding site" evidence="9">
    <location>
        <position position="377"/>
    </location>
    <ligand>
        <name>beta-nicotinamide D-ribonucleotide</name>
        <dbReference type="ChEBI" id="CHEBI:14649"/>
    </ligand>
</feature>
<feature type="binding site" evidence="9">
    <location>
        <position position="207"/>
    </location>
    <ligand>
        <name>beta-nicotinamide D-ribonucleotide</name>
        <dbReference type="ChEBI" id="CHEBI:14649"/>
    </ligand>
</feature>
<dbReference type="Proteomes" id="UP000194360">
    <property type="component" value="Unassembled WGS sequence"/>
</dbReference>
<dbReference type="Pfam" id="PF18127">
    <property type="entry name" value="NAMPT_N"/>
    <property type="match status" value="1"/>
</dbReference>
<organism evidence="12 13">
    <name type="scientific">Pseudonocardia autotrophica</name>
    <name type="common">Amycolata autotrophica</name>
    <name type="synonym">Nocardia autotrophica</name>
    <dbReference type="NCBI Taxonomy" id="2074"/>
    <lineage>
        <taxon>Bacteria</taxon>
        <taxon>Bacillati</taxon>
        <taxon>Actinomycetota</taxon>
        <taxon>Actinomycetes</taxon>
        <taxon>Pseudonocardiales</taxon>
        <taxon>Pseudonocardiaceae</taxon>
        <taxon>Pseudonocardia</taxon>
    </lineage>
</organism>
<protein>
    <recommendedName>
        <fullName evidence="7">Nicotinamide phosphoribosyltransferase</fullName>
        <ecNumber evidence="6">2.4.2.12</ecNumber>
    </recommendedName>
</protein>
<keyword evidence="13" id="KW-1185">Reference proteome</keyword>
<feature type="binding site" evidence="9">
    <location>
        <begin position="338"/>
        <end position="339"/>
    </location>
    <ligand>
        <name>beta-nicotinamide D-ribonucleotide</name>
        <dbReference type="ChEBI" id="CHEBI:14649"/>
    </ligand>
</feature>
<dbReference type="Pfam" id="PF04095">
    <property type="entry name" value="NAPRTase"/>
    <property type="match status" value="1"/>
</dbReference>
<dbReference type="OrthoDB" id="394882at2"/>
<feature type="binding site" evidence="9">
    <location>
        <position position="233"/>
    </location>
    <ligand>
        <name>diphosphate</name>
        <dbReference type="ChEBI" id="CHEBI:33019"/>
    </ligand>
</feature>
<comment type="catalytic activity">
    <reaction evidence="8">
        <text>beta-nicotinamide D-ribonucleotide + diphosphate = 5-phospho-alpha-D-ribose 1-diphosphate + nicotinamide + H(+)</text>
        <dbReference type="Rhea" id="RHEA:16149"/>
        <dbReference type="ChEBI" id="CHEBI:14649"/>
        <dbReference type="ChEBI" id="CHEBI:15378"/>
        <dbReference type="ChEBI" id="CHEBI:17154"/>
        <dbReference type="ChEBI" id="CHEBI:33019"/>
        <dbReference type="ChEBI" id="CHEBI:58017"/>
        <dbReference type="EC" id="2.4.2.12"/>
    </reaction>
    <physiologicalReaction direction="right-to-left" evidence="8">
        <dbReference type="Rhea" id="RHEA:16151"/>
    </physiologicalReaction>
</comment>
<dbReference type="PANTHER" id="PTHR43816">
    <property type="entry name" value="NICOTINAMIDE PHOSPHORIBOSYLTRANSFERASE"/>
    <property type="match status" value="1"/>
</dbReference>
<feature type="binding site" evidence="9">
    <location>
        <position position="369"/>
    </location>
    <ligand>
        <name>beta-nicotinamide D-ribonucleotide</name>
        <dbReference type="ChEBI" id="CHEBI:14649"/>
    </ligand>
</feature>
<comment type="caution">
    <text evidence="12">The sequence shown here is derived from an EMBL/GenBank/DDBJ whole genome shotgun (WGS) entry which is preliminary data.</text>
</comment>
<name>A0A1Y2MR81_PSEAH</name>
<evidence type="ECO:0000313" key="12">
    <source>
        <dbReference type="EMBL" id="OSY37734.1"/>
    </source>
</evidence>
<dbReference type="PIRSF" id="PIRSF005943">
    <property type="entry name" value="NMPRT"/>
    <property type="match status" value="1"/>
</dbReference>
<dbReference type="GO" id="GO:0047280">
    <property type="term" value="F:nicotinamide phosphoribosyltransferase activity"/>
    <property type="evidence" value="ECO:0007669"/>
    <property type="project" value="UniProtKB-EC"/>
</dbReference>
<dbReference type="PANTHER" id="PTHR43816:SF1">
    <property type="entry name" value="NICOTINAMIDE PHOSPHORIBOSYLTRANSFERASE"/>
    <property type="match status" value="1"/>
</dbReference>
<evidence type="ECO:0000259" key="10">
    <source>
        <dbReference type="Pfam" id="PF04095"/>
    </source>
</evidence>
<feature type="binding site" evidence="9">
    <location>
        <position position="296"/>
    </location>
    <ligand>
        <name>diphosphate</name>
        <dbReference type="ChEBI" id="CHEBI:33019"/>
    </ligand>
</feature>
<dbReference type="GO" id="GO:0009435">
    <property type="term" value="P:NAD+ biosynthetic process"/>
    <property type="evidence" value="ECO:0007669"/>
    <property type="project" value="InterPro"/>
</dbReference>
<dbReference type="InterPro" id="IPR016471">
    <property type="entry name" value="Nicotinamide_PRibTrfase"/>
</dbReference>
<dbReference type="InterPro" id="IPR036068">
    <property type="entry name" value="Nicotinate_pribotase-like_C"/>
</dbReference>
<evidence type="ECO:0000256" key="7">
    <source>
        <dbReference type="ARBA" id="ARBA00035036"/>
    </source>
</evidence>
<evidence type="ECO:0000256" key="6">
    <source>
        <dbReference type="ARBA" id="ARBA00035024"/>
    </source>
</evidence>
<evidence type="ECO:0000256" key="2">
    <source>
        <dbReference type="ARBA" id="ARBA00022642"/>
    </source>
</evidence>
<feature type="binding site" evidence="9">
    <location>
        <begin position="296"/>
        <end position="298"/>
    </location>
    <ligand>
        <name>beta-nicotinamide D-ribonucleotide</name>
        <dbReference type="ChEBI" id="CHEBI:14649"/>
    </ligand>
</feature>
<gene>
    <name evidence="12" type="ORF">BG845_04555</name>
</gene>
<proteinExistence type="inferred from homology"/>
<dbReference type="EC" id="2.4.2.12" evidence="6"/>
<feature type="binding site" evidence="9">
    <location>
        <position position="184"/>
    </location>
    <ligand>
        <name>diphosphate</name>
        <dbReference type="ChEBI" id="CHEBI:33019"/>
    </ligand>
</feature>
<keyword evidence="3 12" id="KW-0328">Glycosyltransferase</keyword>
<evidence type="ECO:0000256" key="8">
    <source>
        <dbReference type="ARBA" id="ARBA00047835"/>
    </source>
</evidence>
<feature type="domain" description="Nicotinate/nicotinamide phosphoribosyltransferase" evidence="10">
    <location>
        <begin position="178"/>
        <end position="417"/>
    </location>
</feature>
<reference evidence="12 13" key="1">
    <citation type="submission" date="2016-09" db="EMBL/GenBank/DDBJ databases">
        <title>Pseudonocardia autotrophica DSM535, a candidate organism with high potential of specific P450 cytochromes.</title>
        <authorList>
            <person name="Grumaz C."/>
            <person name="Vainshtein Y."/>
            <person name="Kirstahler P."/>
            <person name="Sohn K."/>
        </authorList>
    </citation>
    <scope>NUCLEOTIDE SEQUENCE [LARGE SCALE GENOMIC DNA]</scope>
    <source>
        <strain evidence="12 13">DSM 535</strain>
    </source>
</reference>
<comment type="similarity">
    <text evidence="1">Belongs to the NAPRTase family.</text>
</comment>
<dbReference type="EMBL" id="MIGB01000028">
    <property type="protein sequence ID" value="OSY37734.1"/>
    <property type="molecule type" value="Genomic_DNA"/>
</dbReference>
<feature type="domain" description="Nicotinamide phosphoribosyltransferase N-terminal" evidence="11">
    <location>
        <begin position="10"/>
        <end position="103"/>
    </location>
</feature>
<dbReference type="InterPro" id="IPR013785">
    <property type="entry name" value="Aldolase_TIM"/>
</dbReference>
<evidence type="ECO:0000256" key="9">
    <source>
        <dbReference type="PIRSR" id="PIRSR005943-1"/>
    </source>
</evidence>
<dbReference type="InterPro" id="IPR041529">
    <property type="entry name" value="DUF5598"/>
</dbReference>